<keyword evidence="1" id="KW-1133">Transmembrane helix</keyword>
<organism evidence="2 3">
    <name type="scientific">Cellulomonas humilata</name>
    <dbReference type="NCBI Taxonomy" id="144055"/>
    <lineage>
        <taxon>Bacteria</taxon>
        <taxon>Bacillati</taxon>
        <taxon>Actinomycetota</taxon>
        <taxon>Actinomycetes</taxon>
        <taxon>Micrococcales</taxon>
        <taxon>Cellulomonadaceae</taxon>
        <taxon>Cellulomonas</taxon>
    </lineage>
</organism>
<keyword evidence="1" id="KW-0472">Membrane</keyword>
<feature type="transmembrane region" description="Helical" evidence="1">
    <location>
        <begin position="128"/>
        <end position="151"/>
    </location>
</feature>
<dbReference type="Proteomes" id="UP000565724">
    <property type="component" value="Unassembled WGS sequence"/>
</dbReference>
<sequence length="169" mass="17583">MPPAEQPVRSRLVRVLSVLAVLATVPLWAPPDHVTTADGVFMVAMAVPEGVATVRVVSLALVVVLALATLVVSRKAGAVASRRLAVLFVVPAVSLSWVGWRTEGGGSYTVALVGALGQDPPHAFASPWMPVAVAQAVLVVLLWTLAILGMLARRRTRSAEPTTSGVAPL</sequence>
<feature type="transmembrane region" description="Helical" evidence="1">
    <location>
        <begin position="12"/>
        <end position="30"/>
    </location>
</feature>
<proteinExistence type="predicted"/>
<dbReference type="AlphaFoldDB" id="A0A7Y6DWT8"/>
<keyword evidence="3" id="KW-1185">Reference proteome</keyword>
<reference evidence="2 3" key="1">
    <citation type="submission" date="2020-05" db="EMBL/GenBank/DDBJ databases">
        <title>Genome Sequencing of Type Strains.</title>
        <authorList>
            <person name="Lemaire J.F."/>
            <person name="Inderbitzin P."/>
            <person name="Gregorio O.A."/>
            <person name="Collins S.B."/>
            <person name="Wespe N."/>
            <person name="Knight-Connoni V."/>
        </authorList>
    </citation>
    <scope>NUCLEOTIDE SEQUENCE [LARGE SCALE GENOMIC DNA]</scope>
    <source>
        <strain evidence="2 3">ATCC 25174</strain>
    </source>
</reference>
<feature type="transmembrane region" description="Helical" evidence="1">
    <location>
        <begin position="84"/>
        <end position="100"/>
    </location>
</feature>
<dbReference type="EMBL" id="JABMCI010000044">
    <property type="protein sequence ID" value="NUU16327.1"/>
    <property type="molecule type" value="Genomic_DNA"/>
</dbReference>
<keyword evidence="1" id="KW-0812">Transmembrane</keyword>
<evidence type="ECO:0000256" key="1">
    <source>
        <dbReference type="SAM" id="Phobius"/>
    </source>
</evidence>
<name>A0A7Y6DWT8_9CELL</name>
<gene>
    <name evidence="2" type="ORF">HP550_03570</name>
</gene>
<evidence type="ECO:0000313" key="2">
    <source>
        <dbReference type="EMBL" id="NUU16327.1"/>
    </source>
</evidence>
<comment type="caution">
    <text evidence="2">The sequence shown here is derived from an EMBL/GenBank/DDBJ whole genome shotgun (WGS) entry which is preliminary data.</text>
</comment>
<feature type="transmembrane region" description="Helical" evidence="1">
    <location>
        <begin position="50"/>
        <end position="72"/>
    </location>
</feature>
<dbReference type="RefSeq" id="WP_175346225.1">
    <property type="nucleotide sequence ID" value="NZ_JABMCI010000044.1"/>
</dbReference>
<evidence type="ECO:0000313" key="3">
    <source>
        <dbReference type="Proteomes" id="UP000565724"/>
    </source>
</evidence>
<protein>
    <submittedName>
        <fullName evidence="2">Uncharacterized protein</fullName>
    </submittedName>
</protein>
<accession>A0A7Y6DWT8</accession>